<evidence type="ECO:0000256" key="1">
    <source>
        <dbReference type="SAM" id="Phobius"/>
    </source>
</evidence>
<name>A0A2N6Q5F1_9BACT</name>
<gene>
    <name evidence="2" type="ORF">CJ232_06755</name>
</gene>
<reference evidence="2 3" key="1">
    <citation type="submission" date="2017-09" db="EMBL/GenBank/DDBJ databases">
        <title>Bacterial strain isolated from the female urinary microbiota.</title>
        <authorList>
            <person name="Thomas-White K."/>
            <person name="Kumar N."/>
            <person name="Forster S."/>
            <person name="Putonti C."/>
            <person name="Lawley T."/>
            <person name="Wolfe A.J."/>
        </authorList>
    </citation>
    <scope>NUCLEOTIDE SEQUENCE [LARGE SCALE GENOMIC DNA]</scope>
    <source>
        <strain evidence="2 3">UMB0818</strain>
    </source>
</reference>
<dbReference type="AlphaFoldDB" id="A0A2N6Q5F1"/>
<evidence type="ECO:0000313" key="2">
    <source>
        <dbReference type="EMBL" id="PMC10208.1"/>
    </source>
</evidence>
<keyword evidence="1" id="KW-0812">Transmembrane</keyword>
<organism evidence="2 3">
    <name type="scientific">Hoylesella timonensis</name>
    <dbReference type="NCBI Taxonomy" id="386414"/>
    <lineage>
        <taxon>Bacteria</taxon>
        <taxon>Pseudomonadati</taxon>
        <taxon>Bacteroidota</taxon>
        <taxon>Bacteroidia</taxon>
        <taxon>Bacteroidales</taxon>
        <taxon>Prevotellaceae</taxon>
        <taxon>Hoylesella</taxon>
    </lineage>
</organism>
<keyword evidence="1" id="KW-1133">Transmembrane helix</keyword>
<keyword evidence="1" id="KW-0472">Membrane</keyword>
<evidence type="ECO:0000313" key="3">
    <source>
        <dbReference type="Proteomes" id="UP000235661"/>
    </source>
</evidence>
<dbReference type="EMBL" id="PNGI01000012">
    <property type="protein sequence ID" value="PMC10208.1"/>
    <property type="molecule type" value="Genomic_DNA"/>
</dbReference>
<sequence>MVLLYVNNLSKWCFQEVKSMFQHKETPLFEKIMVLLPIIYLLFFSILKIFNGRFLVKLQDKNLIKERRSLTQT</sequence>
<proteinExistence type="predicted"/>
<comment type="caution">
    <text evidence="2">The sequence shown here is derived from an EMBL/GenBank/DDBJ whole genome shotgun (WGS) entry which is preliminary data.</text>
</comment>
<feature type="transmembrane region" description="Helical" evidence="1">
    <location>
        <begin position="32"/>
        <end position="51"/>
    </location>
</feature>
<protein>
    <submittedName>
        <fullName evidence="2">Uncharacterized protein</fullName>
    </submittedName>
</protein>
<dbReference type="Proteomes" id="UP000235661">
    <property type="component" value="Unassembled WGS sequence"/>
</dbReference>
<accession>A0A2N6Q5F1</accession>